<evidence type="ECO:0000313" key="1">
    <source>
        <dbReference type="Ensembl" id="ENSPFOP00000011526.2"/>
    </source>
</evidence>
<dbReference type="AlphaFoldDB" id="A0A087Y0H3"/>
<reference evidence="1" key="3">
    <citation type="submission" date="2025-09" db="UniProtKB">
        <authorList>
            <consortium name="Ensembl"/>
        </authorList>
    </citation>
    <scope>IDENTIFICATION</scope>
</reference>
<dbReference type="PANTHER" id="PTHR34349:SF1">
    <property type="entry name" value="PROTEIN PHOSPHATASE 1 REGULATORY SUBUNIT 32"/>
    <property type="match status" value="1"/>
</dbReference>
<dbReference type="GO" id="GO:0019902">
    <property type="term" value="F:phosphatase binding"/>
    <property type="evidence" value="ECO:0007669"/>
    <property type="project" value="TreeGrafter"/>
</dbReference>
<reference evidence="1" key="2">
    <citation type="submission" date="2025-08" db="UniProtKB">
        <authorList>
            <consortium name="Ensembl"/>
        </authorList>
    </citation>
    <scope>IDENTIFICATION</scope>
</reference>
<reference evidence="2" key="1">
    <citation type="submission" date="2013-10" db="EMBL/GenBank/DDBJ databases">
        <authorList>
            <person name="Schartl M."/>
            <person name="Warren W."/>
        </authorList>
    </citation>
    <scope>NUCLEOTIDE SEQUENCE [LARGE SCALE GENOMIC DNA]</scope>
    <source>
        <strain evidence="2">female</strain>
    </source>
</reference>
<dbReference type="InterPro" id="IPR031410">
    <property type="entry name" value="SAXO4"/>
</dbReference>
<organism evidence="1 2">
    <name type="scientific">Poecilia formosa</name>
    <name type="common">Amazon molly</name>
    <name type="synonym">Limia formosa</name>
    <dbReference type="NCBI Taxonomy" id="48698"/>
    <lineage>
        <taxon>Eukaryota</taxon>
        <taxon>Metazoa</taxon>
        <taxon>Chordata</taxon>
        <taxon>Craniata</taxon>
        <taxon>Vertebrata</taxon>
        <taxon>Euteleostomi</taxon>
        <taxon>Actinopterygii</taxon>
        <taxon>Neopterygii</taxon>
        <taxon>Teleostei</taxon>
        <taxon>Neoteleostei</taxon>
        <taxon>Acanthomorphata</taxon>
        <taxon>Ovalentaria</taxon>
        <taxon>Atherinomorphae</taxon>
        <taxon>Cyprinodontiformes</taxon>
        <taxon>Poeciliidae</taxon>
        <taxon>Poeciliinae</taxon>
        <taxon>Poecilia</taxon>
    </lineage>
</organism>
<protein>
    <submittedName>
        <fullName evidence="1">Stabilizer of axonemal microtubules 4</fullName>
    </submittedName>
</protein>
<dbReference type="EMBL" id="AYCK01006723">
    <property type="status" value="NOT_ANNOTATED_CDS"/>
    <property type="molecule type" value="Genomic_DNA"/>
</dbReference>
<dbReference type="STRING" id="48698.ENSPFOP00000011526"/>
<proteinExistence type="predicted"/>
<dbReference type="PANTHER" id="PTHR34349">
    <property type="entry name" value="PROTEIN PHOSPHATASE 1 REGULATORY SUBUNIT 32"/>
    <property type="match status" value="1"/>
</dbReference>
<accession>A0A087Y0H3</accession>
<sequence length="316" mass="35426">IPPIEETERRGSLNKASHAPPKGRMCFNSCLGAPVASGFLSNQRPVLSYHPSLDLVDNPHFGVWLADNFVTQNMRYYQRPTYSDGSTALPSLLNKPMTSGFHQVSAVCHTEPIVDQTEYQRVFVPRRLPPDILAAVSRHMNMGPKLETGCTEGEDLQQTISTKLILYGCISINQVVPHLIRKTVMTNDYLSPTFKQQGKERLPGICSCSSRETGYTGGANTLLVDPRLHLPPLEVKSRVPLVKASGNREPSGFCLNMPNEIFSKGPLDPLHFTTHYNNNFRQKDRHTFYTSSIVNASQTKDNGYNKRNTDRFILKH</sequence>
<evidence type="ECO:0000313" key="2">
    <source>
        <dbReference type="Proteomes" id="UP000028760"/>
    </source>
</evidence>
<dbReference type="Proteomes" id="UP000028760">
    <property type="component" value="Unassembled WGS sequence"/>
</dbReference>
<name>A0A087Y0H3_POEFO</name>
<keyword evidence="2" id="KW-1185">Reference proteome</keyword>
<dbReference type="Ensembl" id="ENSPFOT00000011542.2">
    <property type="protein sequence ID" value="ENSPFOP00000011526.2"/>
    <property type="gene ID" value="ENSPFOG00000011534.2"/>
</dbReference>
<dbReference type="Pfam" id="PF15691">
    <property type="entry name" value="PPP1R32"/>
    <property type="match status" value="1"/>
</dbReference>
<dbReference type="GeneTree" id="ENSGT00730000113054"/>